<dbReference type="InterPro" id="IPR011051">
    <property type="entry name" value="RmlC_Cupin_sf"/>
</dbReference>
<gene>
    <name evidence="1" type="ORF">PFISCL1PPCAC_12800</name>
</gene>
<accession>A0AAV5VT18</accession>
<protein>
    <submittedName>
        <fullName evidence="1">Uncharacterized protein</fullName>
    </submittedName>
</protein>
<dbReference type="Gene3D" id="2.60.120.10">
    <property type="entry name" value="Jelly Rolls"/>
    <property type="match status" value="1"/>
</dbReference>
<proteinExistence type="predicted"/>
<dbReference type="PANTHER" id="PTHR23418">
    <property type="entry name" value="ACIREDUCTONE DIOXYGENASE"/>
    <property type="match status" value="1"/>
</dbReference>
<dbReference type="GO" id="GO:0010309">
    <property type="term" value="F:acireductone dioxygenase [iron(II)-requiring] activity"/>
    <property type="evidence" value="ECO:0007669"/>
    <property type="project" value="InterPro"/>
</dbReference>
<comment type="caution">
    <text evidence="1">The sequence shown here is derived from an EMBL/GenBank/DDBJ whole genome shotgun (WGS) entry which is preliminary data.</text>
</comment>
<organism evidence="1 2">
    <name type="scientific">Pristionchus fissidentatus</name>
    <dbReference type="NCBI Taxonomy" id="1538716"/>
    <lineage>
        <taxon>Eukaryota</taxon>
        <taxon>Metazoa</taxon>
        <taxon>Ecdysozoa</taxon>
        <taxon>Nematoda</taxon>
        <taxon>Chromadorea</taxon>
        <taxon>Rhabditida</taxon>
        <taxon>Rhabditina</taxon>
        <taxon>Diplogasteromorpha</taxon>
        <taxon>Diplogasteroidea</taxon>
        <taxon>Neodiplogasteridae</taxon>
        <taxon>Pristionchus</taxon>
    </lineage>
</organism>
<evidence type="ECO:0000313" key="1">
    <source>
        <dbReference type="EMBL" id="GMT21503.1"/>
    </source>
</evidence>
<reference evidence="1" key="1">
    <citation type="submission" date="2023-10" db="EMBL/GenBank/DDBJ databases">
        <title>Genome assembly of Pristionchus species.</title>
        <authorList>
            <person name="Yoshida K."/>
            <person name="Sommer R.J."/>
        </authorList>
    </citation>
    <scope>NUCLEOTIDE SEQUENCE</scope>
    <source>
        <strain evidence="1">RS5133</strain>
    </source>
</reference>
<sequence length="111" mass="13020">MVHIWEKDPYPHGDPRLPHHVYPPKRLTPDDLFKRTGANVWKVNIADPVSVSKRVTTLKLERGFGREDIFIVDAASAHNFEEKLYELYQVRELLEEQAKMVLEGEVYFDIE</sequence>
<dbReference type="EMBL" id="BTSY01000004">
    <property type="protein sequence ID" value="GMT21503.1"/>
    <property type="molecule type" value="Genomic_DNA"/>
</dbReference>
<dbReference type="SUPFAM" id="SSF51182">
    <property type="entry name" value="RmlC-like cupins"/>
    <property type="match status" value="1"/>
</dbReference>
<dbReference type="Proteomes" id="UP001432322">
    <property type="component" value="Unassembled WGS sequence"/>
</dbReference>
<dbReference type="PANTHER" id="PTHR23418:SF1">
    <property type="entry name" value="INACTIVE ACIREDUCTONE DIOXYGENASE 2-RELATED"/>
    <property type="match status" value="1"/>
</dbReference>
<evidence type="ECO:0000313" key="2">
    <source>
        <dbReference type="Proteomes" id="UP001432322"/>
    </source>
</evidence>
<dbReference type="GO" id="GO:0006555">
    <property type="term" value="P:methionine metabolic process"/>
    <property type="evidence" value="ECO:0007669"/>
    <property type="project" value="TreeGrafter"/>
</dbReference>
<dbReference type="InterPro" id="IPR014710">
    <property type="entry name" value="RmlC-like_jellyroll"/>
</dbReference>
<dbReference type="Pfam" id="PF03079">
    <property type="entry name" value="ARD"/>
    <property type="match status" value="1"/>
</dbReference>
<feature type="non-terminal residue" evidence="1">
    <location>
        <position position="111"/>
    </location>
</feature>
<dbReference type="InterPro" id="IPR004313">
    <property type="entry name" value="ARD"/>
</dbReference>
<keyword evidence="2" id="KW-1185">Reference proteome</keyword>
<name>A0AAV5VT18_9BILA</name>
<dbReference type="AlphaFoldDB" id="A0AAV5VT18"/>